<dbReference type="GO" id="GO:0008233">
    <property type="term" value="F:peptidase activity"/>
    <property type="evidence" value="ECO:0007669"/>
    <property type="project" value="InterPro"/>
</dbReference>
<evidence type="ECO:0000313" key="3">
    <source>
        <dbReference type="Proteomes" id="UP000429181"/>
    </source>
</evidence>
<dbReference type="PANTHER" id="PTHR10806:SF12">
    <property type="entry name" value="SIGNAL PEPTIDASE COMPLEX CATALYTIC SUBUNIT SEC11C"/>
    <property type="match status" value="1"/>
</dbReference>
<organism evidence="1 2">
    <name type="scientific">Bos indicus x Bos taurus</name>
    <name type="common">Hybrid cattle</name>
    <dbReference type="NCBI Taxonomy" id="30522"/>
    <lineage>
        <taxon>Eukaryota</taxon>
        <taxon>Metazoa</taxon>
        <taxon>Chordata</taxon>
        <taxon>Craniata</taxon>
        <taxon>Vertebrata</taxon>
        <taxon>Euteleostomi</taxon>
        <taxon>Mammalia</taxon>
        <taxon>Eutheria</taxon>
        <taxon>Laurasiatheria</taxon>
        <taxon>Artiodactyla</taxon>
        <taxon>Ruminantia</taxon>
        <taxon>Pecora</taxon>
        <taxon>Bovidae</taxon>
        <taxon>Bovinae</taxon>
        <taxon>Bos</taxon>
    </lineage>
</organism>
<dbReference type="STRING" id="30522.A0A4W2CKN3"/>
<name>A0A4W2CKN3_BOBOX</name>
<reference evidence="2 3" key="1">
    <citation type="submission" date="2018-11" db="EMBL/GenBank/DDBJ databases">
        <title>Haplotype-resolved cattle genomes.</title>
        <authorList>
            <person name="Low W.Y."/>
            <person name="Tearle R."/>
            <person name="Bickhart D.M."/>
            <person name="Rosen B.D."/>
            <person name="Koren S."/>
            <person name="Rhie A."/>
            <person name="Hiendleder S."/>
            <person name="Phillippy A.M."/>
            <person name="Smith T.P.L."/>
            <person name="Williams J.L."/>
        </authorList>
    </citation>
    <scope>NUCLEOTIDE SEQUENCE [LARGE SCALE GENOMIC DNA]</scope>
</reference>
<protein>
    <submittedName>
        <fullName evidence="1">Uncharacterized protein</fullName>
    </submittedName>
</protein>
<evidence type="ECO:0000313" key="1">
    <source>
        <dbReference type="Ensembl" id="ENSBIXP00000012502.1"/>
    </source>
</evidence>
<dbReference type="AlphaFoldDB" id="A0A4W2CKN3"/>
<dbReference type="Ensembl" id="ENSBIXT00000022447.1">
    <property type="protein sequence ID" value="ENSBIXP00000012502.1"/>
    <property type="gene ID" value="ENSBIXG00000017563.1"/>
</dbReference>
<reference evidence="1" key="2">
    <citation type="submission" date="2025-05" db="UniProtKB">
        <authorList>
            <consortium name="Ensembl"/>
        </authorList>
    </citation>
    <scope>IDENTIFICATION</scope>
</reference>
<dbReference type="Proteomes" id="UP000429181">
    <property type="component" value="Chromosome 19"/>
</dbReference>
<dbReference type="GeneTree" id="ENSGT00390000015600"/>
<keyword evidence="2" id="KW-1185">Reference proteome</keyword>
<dbReference type="InterPro" id="IPR001733">
    <property type="entry name" value="Peptidase_S26B"/>
</dbReference>
<accession>A0A4W2CKN3</accession>
<proteinExistence type="predicted"/>
<dbReference type="Ensembl" id="ENSBIXT00005055717.1">
    <property type="protein sequence ID" value="ENSBIXP00005046067.1"/>
    <property type="gene ID" value="ENSBIXG00005031038.1"/>
</dbReference>
<dbReference type="GO" id="GO:0005787">
    <property type="term" value="C:signal peptidase complex"/>
    <property type="evidence" value="ECO:0007669"/>
    <property type="project" value="TreeGrafter"/>
</dbReference>
<dbReference type="Proteomes" id="UP000314981">
    <property type="component" value="Chromosome 19"/>
</dbReference>
<dbReference type="PANTHER" id="PTHR10806">
    <property type="entry name" value="SIGNAL PEPTIDASE COMPLEX CATALYTIC SUBUNIT SEC11"/>
    <property type="match status" value="1"/>
</dbReference>
<sequence length="191" mass="21428">MNAPPQKHVFKIKEVLPSPTVPPRPFSQLETPASAHPVHLCIFFFGRGRGWKGGACSVWDLTSLTRNQTHPLHWKHGILTGSMGPVIEVHEKDNGDVKFLTKTENEEVDDRGLSQEDQNWPEQKDVVGRAGGFSPYVGRVTVIMKDDPKFKHAVLAVMGAYVLLFVNPKMKNSSWDQIEESSVEKERKSSI</sequence>
<dbReference type="GO" id="GO:0006465">
    <property type="term" value="P:signal peptide processing"/>
    <property type="evidence" value="ECO:0007669"/>
    <property type="project" value="InterPro"/>
</dbReference>
<evidence type="ECO:0000313" key="2">
    <source>
        <dbReference type="Proteomes" id="UP000314981"/>
    </source>
</evidence>